<evidence type="ECO:0000313" key="1">
    <source>
        <dbReference type="EMBL" id="MSE06764.1"/>
    </source>
</evidence>
<feature type="non-terminal residue" evidence="1">
    <location>
        <position position="97"/>
    </location>
</feature>
<sequence length="97" mass="11111">MKTDNLESLFDVVDKLTLSDGIVQLKPEKLDGNIDDDNDGTTILKKISSFLKKRNSNNYKVKMIMDLLSPIFTKKVLWENNNGESLIKHIFTDIHSE</sequence>
<dbReference type="AlphaFoldDB" id="A0A6A8LST1"/>
<dbReference type="EMBL" id="WKKZ01001316">
    <property type="protein sequence ID" value="MSE06764.1"/>
    <property type="molecule type" value="Genomic_DNA"/>
</dbReference>
<accession>A0A6A8LST1</accession>
<dbReference type="Proteomes" id="UP000437575">
    <property type="component" value="Unassembled WGS sequence"/>
</dbReference>
<reference evidence="1 2" key="1">
    <citation type="submission" date="2019-11" db="EMBL/GenBank/DDBJ databases">
        <title>Draft Genome Sequence of Plant Growth-Promoting Rhizosphere-Associated Bacteria.</title>
        <authorList>
            <person name="Vasilyev I.Y."/>
            <person name="Radchenko V."/>
            <person name="Ilnitskaya E.V."/>
        </authorList>
    </citation>
    <scope>NUCLEOTIDE SEQUENCE [LARGE SCALE GENOMIC DNA]</scope>
    <source>
        <strain evidence="1 2">VRA_1sq_f</strain>
    </source>
</reference>
<gene>
    <name evidence="1" type="ORF">GKC34_13845</name>
</gene>
<proteinExistence type="predicted"/>
<comment type="caution">
    <text evidence="1">The sequence shown here is derived from an EMBL/GenBank/DDBJ whole genome shotgun (WGS) entry which is preliminary data.</text>
</comment>
<protein>
    <submittedName>
        <fullName evidence="1">Uncharacterized protein</fullName>
    </submittedName>
</protein>
<name>A0A6A8LST1_9LACO</name>
<feature type="non-terminal residue" evidence="1">
    <location>
        <position position="1"/>
    </location>
</feature>
<organism evidence="1 2">
    <name type="scientific">Ligilactobacillus salivarius</name>
    <dbReference type="NCBI Taxonomy" id="1624"/>
    <lineage>
        <taxon>Bacteria</taxon>
        <taxon>Bacillati</taxon>
        <taxon>Bacillota</taxon>
        <taxon>Bacilli</taxon>
        <taxon>Lactobacillales</taxon>
        <taxon>Lactobacillaceae</taxon>
        <taxon>Ligilactobacillus</taxon>
    </lineage>
</organism>
<evidence type="ECO:0000313" key="2">
    <source>
        <dbReference type="Proteomes" id="UP000437575"/>
    </source>
</evidence>